<feature type="region of interest" description="Disordered" evidence="2">
    <location>
        <begin position="145"/>
        <end position="274"/>
    </location>
</feature>
<dbReference type="InterPro" id="IPR017923">
    <property type="entry name" value="TFIIS_N"/>
</dbReference>
<protein>
    <recommendedName>
        <fullName evidence="3">TFIIS N-terminal domain-containing protein</fullName>
    </recommendedName>
</protein>
<dbReference type="PANTHER" id="PTHR15141:SF76">
    <property type="entry name" value="TRANSCRIPTION ELONGATION FACTOR B POLYPEPTIDE 3"/>
    <property type="match status" value="1"/>
</dbReference>
<organism evidence="4 5">
    <name type="scientific">Artemia franciscana</name>
    <name type="common">Brine shrimp</name>
    <name type="synonym">Artemia sanfranciscana</name>
    <dbReference type="NCBI Taxonomy" id="6661"/>
    <lineage>
        <taxon>Eukaryota</taxon>
        <taxon>Metazoa</taxon>
        <taxon>Ecdysozoa</taxon>
        <taxon>Arthropoda</taxon>
        <taxon>Crustacea</taxon>
        <taxon>Branchiopoda</taxon>
        <taxon>Anostraca</taxon>
        <taxon>Artemiidae</taxon>
        <taxon>Artemia</taxon>
    </lineage>
</organism>
<evidence type="ECO:0000313" key="5">
    <source>
        <dbReference type="Proteomes" id="UP001187531"/>
    </source>
</evidence>
<feature type="compositionally biased region" description="Basic and acidic residues" evidence="2">
    <location>
        <begin position="197"/>
        <end position="236"/>
    </location>
</feature>
<reference evidence="4" key="1">
    <citation type="submission" date="2023-07" db="EMBL/GenBank/DDBJ databases">
        <title>Chromosome-level genome assembly of Artemia franciscana.</title>
        <authorList>
            <person name="Jo E."/>
        </authorList>
    </citation>
    <scope>NUCLEOTIDE SEQUENCE</scope>
    <source>
        <tissue evidence="4">Whole body</tissue>
    </source>
</reference>
<feature type="compositionally biased region" description="Basic and acidic residues" evidence="2">
    <location>
        <begin position="518"/>
        <end position="527"/>
    </location>
</feature>
<dbReference type="EMBL" id="JAVRJZ010000014">
    <property type="protein sequence ID" value="KAK2713828.1"/>
    <property type="molecule type" value="Genomic_DNA"/>
</dbReference>
<dbReference type="PROSITE" id="PS51319">
    <property type="entry name" value="TFIIS_N"/>
    <property type="match status" value="1"/>
</dbReference>
<comment type="caution">
    <text evidence="4">The sequence shown here is derived from an EMBL/GenBank/DDBJ whole genome shotgun (WGS) entry which is preliminary data.</text>
</comment>
<keyword evidence="1" id="KW-0539">Nucleus</keyword>
<proteinExistence type="predicted"/>
<dbReference type="SUPFAM" id="SSF47676">
    <property type="entry name" value="Conserved domain common to transcription factors TFIIS, elongin A, CRSP70"/>
    <property type="match status" value="1"/>
</dbReference>
<feature type="compositionally biased region" description="Basic and acidic residues" evidence="2">
    <location>
        <begin position="177"/>
        <end position="188"/>
    </location>
</feature>
<dbReference type="EMBL" id="JAVRJZ010000014">
    <property type="protein sequence ID" value="KAK2713825.1"/>
    <property type="molecule type" value="Genomic_DNA"/>
</dbReference>
<dbReference type="Pfam" id="PF06881">
    <property type="entry name" value="Elongin_A"/>
    <property type="match status" value="1"/>
</dbReference>
<dbReference type="AlphaFoldDB" id="A0AA88HMD7"/>
<dbReference type="Gene3D" id="1.20.930.10">
    <property type="entry name" value="Conserved domain common to transcription factors TFIIS, elongin A, CRSP70"/>
    <property type="match status" value="1"/>
</dbReference>
<dbReference type="Gene3D" id="6.10.250.3180">
    <property type="match status" value="1"/>
</dbReference>
<evidence type="ECO:0000259" key="3">
    <source>
        <dbReference type="PROSITE" id="PS51319"/>
    </source>
</evidence>
<dbReference type="InterPro" id="IPR010684">
    <property type="entry name" value="RNA_pol_II_trans_fac_SIII_A"/>
</dbReference>
<accession>A0AA88HMD7</accession>
<dbReference type="EMBL" id="JAVRJZ010000014">
    <property type="protein sequence ID" value="KAK2713829.1"/>
    <property type="molecule type" value="Genomic_DNA"/>
</dbReference>
<evidence type="ECO:0000256" key="1">
    <source>
        <dbReference type="PROSITE-ProRule" id="PRU00649"/>
    </source>
</evidence>
<dbReference type="EMBL" id="JAVRJZ010000014">
    <property type="protein sequence ID" value="KAK2713827.1"/>
    <property type="molecule type" value="Genomic_DNA"/>
</dbReference>
<sequence length="571" mass="65584">MDEKIHHYEKKIIKIETEENYSYCLAKLAKLPITVKELKNTRVFQSVKRIVKKSPNSDAGIEATKLLKRWSAILAAHETMKKSHCNHTENHSQLESHHRSSSENIVEKKSSRKSLLDRSTYGDTWTASVPSKIRPLDELIGDVTQESQEQNSFDEERQEPFHESPFYENKLTPNGSDRAKSEEKEKQKREHAHRKDGKKDSKCKDKHKSEGKEKLRSIDDKQQMKNVKEKHSEEGSKKRRHDIKEVNLFVEESKPKKKKKVDSSPIQAKELRQKEYEMTEKMKTKDYEAISESMVSSEDLKASVLSSIDSVPYYAIDQPSTSYKQSAPLPPTIERKMGEKKEDKGASLEMILSQKGKIGKVFSGKKNYANQQIPSLLKLCQHVLEANLDMLEYTGGIPYDLLKNILEKATADQLLQIEQFNPYLLEDTDELWRVICHQQFRKSTPDDCETWRDVYFRCFDEREAKFASLANKLSSKAKHAAPVRQTKLAFVESAFSWSKPSPSNLRKVGTLGAAKAKQVQERSKQADVKMTATGKEGPRPRNTTGPSPVVVPRKAPLMQKTLQFMKNRFKR</sequence>
<dbReference type="EMBL" id="JAVRJZ010000014">
    <property type="protein sequence ID" value="KAK2713826.1"/>
    <property type="molecule type" value="Genomic_DNA"/>
</dbReference>
<comment type="subcellular location">
    <subcellularLocation>
        <location evidence="1">Nucleus</location>
    </subcellularLocation>
</comment>
<dbReference type="GO" id="GO:0006368">
    <property type="term" value="P:transcription elongation by RNA polymerase II"/>
    <property type="evidence" value="ECO:0007669"/>
    <property type="project" value="InterPro"/>
</dbReference>
<feature type="region of interest" description="Disordered" evidence="2">
    <location>
        <begin position="516"/>
        <end position="551"/>
    </location>
</feature>
<dbReference type="Pfam" id="PF08711">
    <property type="entry name" value="Med26"/>
    <property type="match status" value="1"/>
</dbReference>
<dbReference type="GO" id="GO:0070449">
    <property type="term" value="C:elongin complex"/>
    <property type="evidence" value="ECO:0007669"/>
    <property type="project" value="InterPro"/>
</dbReference>
<keyword evidence="5" id="KW-1185">Reference proteome</keyword>
<name>A0AA88HMD7_ARTSF</name>
<feature type="compositionally biased region" description="Basic and acidic residues" evidence="2">
    <location>
        <begin position="81"/>
        <end position="109"/>
    </location>
</feature>
<feature type="region of interest" description="Disordered" evidence="2">
    <location>
        <begin position="81"/>
        <end position="113"/>
    </location>
</feature>
<dbReference type="InterPro" id="IPR051870">
    <property type="entry name" value="Elongin-A_domain"/>
</dbReference>
<dbReference type="Proteomes" id="UP001187531">
    <property type="component" value="Unassembled WGS sequence"/>
</dbReference>
<gene>
    <name evidence="4" type="ORF">QYM36_009643</name>
</gene>
<dbReference type="InterPro" id="IPR035441">
    <property type="entry name" value="TFIIS/LEDGF_dom_sf"/>
</dbReference>
<dbReference type="PANTHER" id="PTHR15141">
    <property type="entry name" value="TRANSCRIPTION ELONGATION FACTOR B POLYPEPTIDE 3"/>
    <property type="match status" value="1"/>
</dbReference>
<evidence type="ECO:0000256" key="2">
    <source>
        <dbReference type="SAM" id="MobiDB-lite"/>
    </source>
</evidence>
<evidence type="ECO:0000313" key="4">
    <source>
        <dbReference type="EMBL" id="KAK2713828.1"/>
    </source>
</evidence>
<feature type="domain" description="TFIIS N-terminal" evidence="3">
    <location>
        <begin position="1"/>
        <end position="77"/>
    </location>
</feature>